<dbReference type="Pfam" id="PF14279">
    <property type="entry name" value="HNH_5"/>
    <property type="match status" value="1"/>
</dbReference>
<dbReference type="PANTHER" id="PTHR33877">
    <property type="entry name" value="SLL1193 PROTEIN"/>
    <property type="match status" value="1"/>
</dbReference>
<dbReference type="PANTHER" id="PTHR33877:SF2">
    <property type="entry name" value="OS07G0170200 PROTEIN"/>
    <property type="match status" value="1"/>
</dbReference>
<evidence type="ECO:0000313" key="2">
    <source>
        <dbReference type="EMBL" id="SDE46785.1"/>
    </source>
</evidence>
<sequence length="188" mass="21647">MNAAIGNLRTLVLNADMQPLSWAPLSAWSWQQGLVAVLQERVIQVKTYEGLRVSSANQSFEIPAVVALKTYRQRKKVPYTRFNVFLRDEFRCQYCGKRFSASELTFDHVIPRARSGGSRWTNIVTACGPDNLRKGCRTPKEAGMRLLRTPFEPSPRQLDDIARRLPMAKEGLHQTWLDFLYWDSELEE</sequence>
<proteinExistence type="predicted"/>
<dbReference type="SMART" id="SM00507">
    <property type="entry name" value="HNHc"/>
    <property type="match status" value="1"/>
</dbReference>
<accession>A0A1G7D7Q4</accession>
<dbReference type="AlphaFoldDB" id="A0A1G7D7Q4"/>
<dbReference type="Gene3D" id="1.10.30.50">
    <property type="match status" value="1"/>
</dbReference>
<evidence type="ECO:0000313" key="3">
    <source>
        <dbReference type="Proteomes" id="UP000183812"/>
    </source>
</evidence>
<dbReference type="InterPro" id="IPR029471">
    <property type="entry name" value="HNH_5"/>
</dbReference>
<protein>
    <submittedName>
        <fullName evidence="2">5-methylcytosine-specific restriction endonuclease McrA</fullName>
    </submittedName>
</protein>
<keyword evidence="2" id="KW-0378">Hydrolase</keyword>
<dbReference type="Proteomes" id="UP000183812">
    <property type="component" value="Unassembled WGS sequence"/>
</dbReference>
<name>A0A1G7D7Q4_RHOCA</name>
<organism evidence="2 3">
    <name type="scientific">Rhodobacter capsulatus</name>
    <name type="common">Rhodopseudomonas capsulata</name>
    <dbReference type="NCBI Taxonomy" id="1061"/>
    <lineage>
        <taxon>Bacteria</taxon>
        <taxon>Pseudomonadati</taxon>
        <taxon>Pseudomonadota</taxon>
        <taxon>Alphaproteobacteria</taxon>
        <taxon>Rhodobacterales</taxon>
        <taxon>Rhodobacter group</taxon>
        <taxon>Rhodobacter</taxon>
    </lineage>
</organism>
<dbReference type="EMBL" id="FNAY01000001">
    <property type="protein sequence ID" value="SDE46785.1"/>
    <property type="molecule type" value="Genomic_DNA"/>
</dbReference>
<dbReference type="GO" id="GO:0004519">
    <property type="term" value="F:endonuclease activity"/>
    <property type="evidence" value="ECO:0007669"/>
    <property type="project" value="UniProtKB-KW"/>
</dbReference>
<feature type="domain" description="HNH nuclease" evidence="1">
    <location>
        <begin position="79"/>
        <end position="132"/>
    </location>
</feature>
<dbReference type="OrthoDB" id="9802901at2"/>
<gene>
    <name evidence="2" type="ORF">SAMN04244550_00494</name>
</gene>
<keyword evidence="2" id="KW-0255">Endonuclease</keyword>
<dbReference type="CDD" id="cd00085">
    <property type="entry name" value="HNHc"/>
    <property type="match status" value="1"/>
</dbReference>
<evidence type="ECO:0000259" key="1">
    <source>
        <dbReference type="SMART" id="SM00507"/>
    </source>
</evidence>
<dbReference type="InterPro" id="IPR003615">
    <property type="entry name" value="HNH_nuc"/>
</dbReference>
<keyword evidence="2" id="KW-0540">Nuclease</keyword>
<dbReference type="RefSeq" id="WP_074552656.1">
    <property type="nucleotide sequence ID" value="NZ_CP119563.1"/>
</dbReference>
<dbReference type="InterPro" id="IPR052892">
    <property type="entry name" value="NA-targeting_endonuclease"/>
</dbReference>
<reference evidence="2 3" key="1">
    <citation type="submission" date="2016-10" db="EMBL/GenBank/DDBJ databases">
        <authorList>
            <person name="de Groot N.N."/>
        </authorList>
    </citation>
    <scope>NUCLEOTIDE SEQUENCE [LARGE SCALE GENOMIC DNA]</scope>
    <source>
        <strain evidence="3">DSM 938 / 37b4</strain>
    </source>
</reference>